<reference evidence="1" key="2">
    <citation type="submission" date="2017-10" db="EMBL/GenBank/DDBJ databases">
        <title>Ladona fulva Genome sequencing and assembly.</title>
        <authorList>
            <person name="Murali S."/>
            <person name="Richards S."/>
            <person name="Bandaranaike D."/>
            <person name="Bellair M."/>
            <person name="Blankenburg K."/>
            <person name="Chao H."/>
            <person name="Dinh H."/>
            <person name="Doddapaneni H."/>
            <person name="Dugan-Rocha S."/>
            <person name="Elkadiri S."/>
            <person name="Gnanaolivu R."/>
            <person name="Hernandez B."/>
            <person name="Skinner E."/>
            <person name="Javaid M."/>
            <person name="Lee S."/>
            <person name="Li M."/>
            <person name="Ming W."/>
            <person name="Munidasa M."/>
            <person name="Muniz J."/>
            <person name="Nguyen L."/>
            <person name="Hughes D."/>
            <person name="Osuji N."/>
            <person name="Pu L.-L."/>
            <person name="Puazo M."/>
            <person name="Qu C."/>
            <person name="Quiroz J."/>
            <person name="Raj R."/>
            <person name="Weissenberger G."/>
            <person name="Xin Y."/>
            <person name="Zou X."/>
            <person name="Han Y."/>
            <person name="Worley K."/>
            <person name="Muzny D."/>
            <person name="Gibbs R."/>
        </authorList>
    </citation>
    <scope>NUCLEOTIDE SEQUENCE</scope>
    <source>
        <strain evidence="1">Sampled in the wild</strain>
    </source>
</reference>
<dbReference type="GO" id="GO:0005096">
    <property type="term" value="F:GTPase activator activity"/>
    <property type="evidence" value="ECO:0007669"/>
    <property type="project" value="InterPro"/>
</dbReference>
<dbReference type="OrthoDB" id="17346at2759"/>
<dbReference type="PANTHER" id="PTHR21422">
    <property type="entry name" value="RAB3 GTPASE-ACTIVATING PROTEIN CATALYTIC SUBUNIT"/>
    <property type="match status" value="1"/>
</dbReference>
<name>A0A8K0KCL6_LADFU</name>
<evidence type="ECO:0000313" key="1">
    <source>
        <dbReference type="EMBL" id="KAG8231942.1"/>
    </source>
</evidence>
<organism evidence="1 2">
    <name type="scientific">Ladona fulva</name>
    <name type="common">Scarce chaser dragonfly</name>
    <name type="synonym">Libellula fulva</name>
    <dbReference type="NCBI Taxonomy" id="123851"/>
    <lineage>
        <taxon>Eukaryota</taxon>
        <taxon>Metazoa</taxon>
        <taxon>Ecdysozoa</taxon>
        <taxon>Arthropoda</taxon>
        <taxon>Hexapoda</taxon>
        <taxon>Insecta</taxon>
        <taxon>Pterygota</taxon>
        <taxon>Palaeoptera</taxon>
        <taxon>Odonata</taxon>
        <taxon>Epiprocta</taxon>
        <taxon>Anisoptera</taxon>
        <taxon>Libelluloidea</taxon>
        <taxon>Libellulidae</taxon>
        <taxon>Ladona</taxon>
    </lineage>
</organism>
<dbReference type="EMBL" id="KZ308583">
    <property type="protein sequence ID" value="KAG8231942.1"/>
    <property type="molecule type" value="Genomic_DNA"/>
</dbReference>
<evidence type="ECO:0008006" key="3">
    <source>
        <dbReference type="Google" id="ProtNLM"/>
    </source>
</evidence>
<dbReference type="Proteomes" id="UP000792457">
    <property type="component" value="Unassembled WGS sequence"/>
</dbReference>
<dbReference type="AlphaFoldDB" id="A0A8K0KCL6"/>
<reference evidence="1" key="1">
    <citation type="submission" date="2013-04" db="EMBL/GenBank/DDBJ databases">
        <authorList>
            <person name="Qu J."/>
            <person name="Murali S.C."/>
            <person name="Bandaranaike D."/>
            <person name="Bellair M."/>
            <person name="Blankenburg K."/>
            <person name="Chao H."/>
            <person name="Dinh H."/>
            <person name="Doddapaneni H."/>
            <person name="Downs B."/>
            <person name="Dugan-Rocha S."/>
            <person name="Elkadiri S."/>
            <person name="Gnanaolivu R.D."/>
            <person name="Hernandez B."/>
            <person name="Javaid M."/>
            <person name="Jayaseelan J.C."/>
            <person name="Lee S."/>
            <person name="Li M."/>
            <person name="Ming W."/>
            <person name="Munidasa M."/>
            <person name="Muniz J."/>
            <person name="Nguyen L."/>
            <person name="Ongeri F."/>
            <person name="Osuji N."/>
            <person name="Pu L.-L."/>
            <person name="Puazo M."/>
            <person name="Qu C."/>
            <person name="Quiroz J."/>
            <person name="Raj R."/>
            <person name="Weissenberger G."/>
            <person name="Xin Y."/>
            <person name="Zou X."/>
            <person name="Han Y."/>
            <person name="Richards S."/>
            <person name="Worley K."/>
            <person name="Muzny D."/>
            <person name="Gibbs R."/>
        </authorList>
    </citation>
    <scope>NUCLEOTIDE SEQUENCE</scope>
    <source>
        <strain evidence="1">Sampled in the wild</strain>
    </source>
</reference>
<keyword evidence="2" id="KW-1185">Reference proteome</keyword>
<sequence>MNEETEDAYVHHDDFTLSSEWEKFIDKLEKIIFKWKLHEIKPGPYLKKEDYVNGFWEVITESVEFADFKFDFRKYCLKPRKDENDQCTPVSPVSDEDESSEDFVRTFETLLDLNSSENCFIPPVEVGTPDMYCIVRWYGLREFLVLSPQPRHSISSESRLKILLSSVLIAVNNCSCPVPVFVQFHHPSNHYFVGVSEGSSGIRVDFEMTHLNSPPPGSHLSGLLDMFKYKIRDPSALIGRIKVSAQFTYKIRNQTYIRSPAMESNLGECPFDTHLFFLPFKTHLNSWEIHLMATWPLLPEDAVVDRVGSSSFHPLSAPLWSIRMPFLSFPHPVLQPGRAISNLEKWEYPLLAQYLLNCISCTRTSGAHINVLDTPVIKLIGGAEQDYDDLGLPPKAALDILTNSKVADITKVVNKATKSRLQKIWQGGNASQGAGSNQTKKPEIVEEGPIADDKLLPILHFLFPDADENHKYSYPSGLTEGAIDEKETTLMKKKKTKFKRGCPWLGKRLKVGALLRNVQDPKTCPADSLTWRMALALAYVYQKFGGAMAAAHLWYEVTQEARYRWDKLIPLPG</sequence>
<dbReference type="PANTHER" id="PTHR21422:SF9">
    <property type="entry name" value="RAB3 GTPASE-ACTIVATING PROTEIN CATALYTIC SUBUNIT"/>
    <property type="match status" value="1"/>
</dbReference>
<proteinExistence type="predicted"/>
<comment type="caution">
    <text evidence="1">The sequence shown here is derived from an EMBL/GenBank/DDBJ whole genome shotgun (WGS) entry which is preliminary data.</text>
</comment>
<protein>
    <recommendedName>
        <fullName evidence="3">Rab3 GTPase-activating protein catalytic subunit</fullName>
    </recommendedName>
</protein>
<dbReference type="InterPro" id="IPR045700">
    <property type="entry name" value="Rab3GAP1"/>
</dbReference>
<gene>
    <name evidence="1" type="ORF">J437_LFUL011411</name>
</gene>
<accession>A0A8K0KCL6</accession>
<evidence type="ECO:0000313" key="2">
    <source>
        <dbReference type="Proteomes" id="UP000792457"/>
    </source>
</evidence>